<gene>
    <name evidence="2" type="ORF">C8D82_11262</name>
</gene>
<dbReference type="AlphaFoldDB" id="A0A2U1B066"/>
<feature type="domain" description="Carrier" evidence="1">
    <location>
        <begin position="6"/>
        <end position="87"/>
    </location>
</feature>
<dbReference type="OrthoDB" id="9803943at2"/>
<reference evidence="2 3" key="1">
    <citation type="submission" date="2018-04" db="EMBL/GenBank/DDBJ databases">
        <title>Genomic Encyclopedia of Type Strains, Phase IV (KMG-IV): sequencing the most valuable type-strain genomes for metagenomic binning, comparative biology and taxonomic classification.</title>
        <authorList>
            <person name="Goeker M."/>
        </authorList>
    </citation>
    <scope>NUCLEOTIDE SEQUENCE [LARGE SCALE GENOMIC DNA]</scope>
    <source>
        <strain evidence="2 3">DSM 14823</strain>
    </source>
</reference>
<evidence type="ECO:0000313" key="2">
    <source>
        <dbReference type="EMBL" id="PVY42065.1"/>
    </source>
</evidence>
<keyword evidence="3" id="KW-1185">Reference proteome</keyword>
<dbReference type="Pfam" id="PF00550">
    <property type="entry name" value="PP-binding"/>
    <property type="match status" value="1"/>
</dbReference>
<dbReference type="Gene3D" id="1.10.1200.10">
    <property type="entry name" value="ACP-like"/>
    <property type="match status" value="1"/>
</dbReference>
<evidence type="ECO:0000313" key="3">
    <source>
        <dbReference type="Proteomes" id="UP000245959"/>
    </source>
</evidence>
<dbReference type="SUPFAM" id="SSF47336">
    <property type="entry name" value="ACP-like"/>
    <property type="match status" value="1"/>
</dbReference>
<dbReference type="PROSITE" id="PS50075">
    <property type="entry name" value="CARRIER"/>
    <property type="match status" value="1"/>
</dbReference>
<sequence>MDEATAKFRLEFKKNLIEWLQLEEKAPEEIKDDEPLFGSGLGLDSLDAVEIVIMLQRKYNIPQRDVDQKREIFATFATLSDFVQARSMQ</sequence>
<proteinExistence type="predicted"/>
<dbReference type="Proteomes" id="UP000245959">
    <property type="component" value="Unassembled WGS sequence"/>
</dbReference>
<protein>
    <submittedName>
        <fullName evidence="2">Acyl carrier protein</fullName>
    </submittedName>
</protein>
<dbReference type="InterPro" id="IPR009081">
    <property type="entry name" value="PP-bd_ACP"/>
</dbReference>
<organism evidence="2 3">
    <name type="scientific">Victivallis vadensis</name>
    <dbReference type="NCBI Taxonomy" id="172901"/>
    <lineage>
        <taxon>Bacteria</taxon>
        <taxon>Pseudomonadati</taxon>
        <taxon>Lentisphaerota</taxon>
        <taxon>Lentisphaeria</taxon>
        <taxon>Victivallales</taxon>
        <taxon>Victivallaceae</taxon>
        <taxon>Victivallis</taxon>
    </lineage>
</organism>
<evidence type="ECO:0000259" key="1">
    <source>
        <dbReference type="PROSITE" id="PS50075"/>
    </source>
</evidence>
<accession>A0A2U1B066</accession>
<dbReference type="GeneID" id="78295212"/>
<name>A0A2U1B066_9BACT</name>
<comment type="caution">
    <text evidence="2">The sequence shown here is derived from an EMBL/GenBank/DDBJ whole genome shotgun (WGS) entry which is preliminary data.</text>
</comment>
<dbReference type="InterPro" id="IPR036736">
    <property type="entry name" value="ACP-like_sf"/>
</dbReference>
<dbReference type="RefSeq" id="WP_116883905.1">
    <property type="nucleotide sequence ID" value="NZ_CABMMC010000069.1"/>
</dbReference>
<dbReference type="EMBL" id="QEKH01000012">
    <property type="protein sequence ID" value="PVY42065.1"/>
    <property type="molecule type" value="Genomic_DNA"/>
</dbReference>